<dbReference type="Gramene" id="Kaladp0844s0022.2.v1.1">
    <property type="protein sequence ID" value="Kaladp0844s0022.2.v1.1"/>
    <property type="gene ID" value="Kaladp0844s0022.v1.1"/>
</dbReference>
<keyword evidence="1" id="KW-0812">Transmembrane</keyword>
<keyword evidence="1" id="KW-0472">Membrane</keyword>
<proteinExistence type="predicted"/>
<dbReference type="PANTHER" id="PTHR36392:SF1">
    <property type="entry name" value="TRANSMEMBRANE PROTEIN"/>
    <property type="match status" value="1"/>
</dbReference>
<keyword evidence="1" id="KW-1133">Transmembrane helix</keyword>
<keyword evidence="3" id="KW-1185">Reference proteome</keyword>
<dbReference type="OMA" id="HRTRPLK"/>
<evidence type="ECO:0000256" key="1">
    <source>
        <dbReference type="SAM" id="Phobius"/>
    </source>
</evidence>
<protein>
    <submittedName>
        <fullName evidence="2">Uncharacterized protein</fullName>
    </submittedName>
</protein>
<evidence type="ECO:0000313" key="2">
    <source>
        <dbReference type="EnsemblPlants" id="Kaladp0844s0022.1.v1.1"/>
    </source>
</evidence>
<dbReference type="Gramene" id="Kaladp0844s0022.1.v1.1">
    <property type="protein sequence ID" value="Kaladp0844s0022.1.v1.1"/>
    <property type="gene ID" value="Kaladp0844s0022.v1.1"/>
</dbReference>
<dbReference type="AlphaFoldDB" id="A0A7N0VHH7"/>
<dbReference type="EnsemblPlants" id="Kaladp0844s0022.2.v1.1">
    <property type="protein sequence ID" value="Kaladp0844s0022.2.v1.1"/>
    <property type="gene ID" value="Kaladp0844s0022.v1.1"/>
</dbReference>
<name>A0A7N0VHH7_KALFE</name>
<accession>A0A7N0VHH7</accession>
<feature type="transmembrane region" description="Helical" evidence="1">
    <location>
        <begin position="12"/>
        <end position="38"/>
    </location>
</feature>
<dbReference type="Proteomes" id="UP000594263">
    <property type="component" value="Unplaced"/>
</dbReference>
<dbReference type="PANTHER" id="PTHR36392">
    <property type="entry name" value="TRANSMEMBRANE PROTEIN"/>
    <property type="match status" value="1"/>
</dbReference>
<reference evidence="2" key="1">
    <citation type="submission" date="2021-01" db="UniProtKB">
        <authorList>
            <consortium name="EnsemblPlants"/>
        </authorList>
    </citation>
    <scope>IDENTIFICATION</scope>
</reference>
<organism evidence="2 3">
    <name type="scientific">Kalanchoe fedtschenkoi</name>
    <name type="common">Lavender scallops</name>
    <name type="synonym">South American air plant</name>
    <dbReference type="NCBI Taxonomy" id="63787"/>
    <lineage>
        <taxon>Eukaryota</taxon>
        <taxon>Viridiplantae</taxon>
        <taxon>Streptophyta</taxon>
        <taxon>Embryophyta</taxon>
        <taxon>Tracheophyta</taxon>
        <taxon>Spermatophyta</taxon>
        <taxon>Magnoliopsida</taxon>
        <taxon>eudicotyledons</taxon>
        <taxon>Gunneridae</taxon>
        <taxon>Pentapetalae</taxon>
        <taxon>Saxifragales</taxon>
        <taxon>Crassulaceae</taxon>
        <taxon>Kalanchoe</taxon>
    </lineage>
</organism>
<evidence type="ECO:0000313" key="3">
    <source>
        <dbReference type="Proteomes" id="UP000594263"/>
    </source>
</evidence>
<dbReference type="EnsemblPlants" id="Kaladp0844s0022.1.v1.1">
    <property type="protein sequence ID" value="Kaladp0844s0022.1.v1.1"/>
    <property type="gene ID" value="Kaladp0844s0022.v1.1"/>
</dbReference>
<sequence>MPIDSKPMASLLLFTGVNVLLCWSITPVYDFICFLPYWERKREQRRKEIDAALATKSNST</sequence>